<accession>A0ABW9FZ95</accession>
<dbReference type="RefSeq" id="WP_348610328.1">
    <property type="nucleotide sequence ID" value="NZ_CP157276.1"/>
</dbReference>
<name>A0ABW9FZ95_9NOCA</name>
<feature type="compositionally biased region" description="Polar residues" evidence="1">
    <location>
        <begin position="163"/>
        <end position="173"/>
    </location>
</feature>
<sequence length="203" mass="21951">MGIENRDDVTATYVLIHGAGADSWCWHRVRPLLEAAGHTAITPDLPVSDDTAGLTEYVDAVRRAVGTREHVTVVAHSFGGFIGPIVAEHLRVDLLVLLHAMIPLPGEAPGQWWSATGREQARRRDDDLHGTAAGEDEFWAHDTPPASPPTPCPATTSRCWATPNASPNGSRPTTGPCATAERATRDGRQHRVAPRLTFPTVHR</sequence>
<dbReference type="SUPFAM" id="SSF53474">
    <property type="entry name" value="alpha/beta-Hydrolases"/>
    <property type="match status" value="1"/>
</dbReference>
<evidence type="ECO:0000313" key="4">
    <source>
        <dbReference type="Proteomes" id="UP001629744"/>
    </source>
</evidence>
<dbReference type="Proteomes" id="UP001629744">
    <property type="component" value="Unassembled WGS sequence"/>
</dbReference>
<protein>
    <submittedName>
        <fullName evidence="3">Alpha/beta fold hydrolase</fullName>
    </submittedName>
</protein>
<dbReference type="InterPro" id="IPR000073">
    <property type="entry name" value="AB_hydrolase_1"/>
</dbReference>
<dbReference type="EMBL" id="JBDLNU010000006">
    <property type="protein sequence ID" value="MFM1730896.1"/>
    <property type="molecule type" value="Genomic_DNA"/>
</dbReference>
<dbReference type="PANTHER" id="PTHR37017">
    <property type="entry name" value="AB HYDROLASE-1 DOMAIN-CONTAINING PROTEIN-RELATED"/>
    <property type="match status" value="1"/>
</dbReference>
<gene>
    <name evidence="3" type="ORF">ABEU19_004437</name>
</gene>
<keyword evidence="3" id="KW-0378">Hydrolase</keyword>
<comment type="caution">
    <text evidence="3">The sequence shown here is derived from an EMBL/GenBank/DDBJ whole genome shotgun (WGS) entry which is preliminary data.</text>
</comment>
<reference evidence="3 4" key="1">
    <citation type="submission" date="2023-11" db="EMBL/GenBank/DDBJ databases">
        <authorList>
            <person name="Val-Calvo J."/>
            <person name="Scortti M."/>
            <person name="Vazquez-Boland J."/>
        </authorList>
    </citation>
    <scope>NUCLEOTIDE SEQUENCE [LARGE SCALE GENOMIC DNA]</scope>
    <source>
        <strain evidence="3 4">DSM 46662</strain>
    </source>
</reference>
<organism evidence="3 4">
    <name type="scientific">Prescottella soli</name>
    <dbReference type="NCBI Taxonomy" id="1543852"/>
    <lineage>
        <taxon>Bacteria</taxon>
        <taxon>Bacillati</taxon>
        <taxon>Actinomycetota</taxon>
        <taxon>Actinomycetes</taxon>
        <taxon>Mycobacteriales</taxon>
        <taxon>Nocardiaceae</taxon>
        <taxon>Prescottella</taxon>
    </lineage>
</organism>
<proteinExistence type="predicted"/>
<dbReference type="GO" id="GO:0016787">
    <property type="term" value="F:hydrolase activity"/>
    <property type="evidence" value="ECO:0007669"/>
    <property type="project" value="UniProtKB-KW"/>
</dbReference>
<evidence type="ECO:0000259" key="2">
    <source>
        <dbReference type="Pfam" id="PF12697"/>
    </source>
</evidence>
<dbReference type="InterPro" id="IPR052897">
    <property type="entry name" value="Sec-Metab_Biosynth_Hydrolase"/>
</dbReference>
<dbReference type="Pfam" id="PF12697">
    <property type="entry name" value="Abhydrolase_6"/>
    <property type="match status" value="1"/>
</dbReference>
<dbReference type="Gene3D" id="3.40.50.1820">
    <property type="entry name" value="alpha/beta hydrolase"/>
    <property type="match status" value="1"/>
</dbReference>
<feature type="domain" description="AB hydrolase-1" evidence="2">
    <location>
        <begin position="14"/>
        <end position="161"/>
    </location>
</feature>
<keyword evidence="4" id="KW-1185">Reference proteome</keyword>
<dbReference type="PANTHER" id="PTHR37017:SF11">
    <property type="entry name" value="ESTERASE_LIPASE_THIOESTERASE DOMAIN-CONTAINING PROTEIN"/>
    <property type="match status" value="1"/>
</dbReference>
<feature type="region of interest" description="Disordered" evidence="1">
    <location>
        <begin position="135"/>
        <end position="203"/>
    </location>
</feature>
<evidence type="ECO:0000256" key="1">
    <source>
        <dbReference type="SAM" id="MobiDB-lite"/>
    </source>
</evidence>
<dbReference type="InterPro" id="IPR029058">
    <property type="entry name" value="AB_hydrolase_fold"/>
</dbReference>
<evidence type="ECO:0000313" key="3">
    <source>
        <dbReference type="EMBL" id="MFM1730896.1"/>
    </source>
</evidence>